<gene>
    <name evidence="2" type="ORF">AGLY_005803</name>
</gene>
<evidence type="ECO:0000313" key="2">
    <source>
        <dbReference type="EMBL" id="KAE9537831.1"/>
    </source>
</evidence>
<keyword evidence="1" id="KW-0812">Transmembrane</keyword>
<organism evidence="2 3">
    <name type="scientific">Aphis glycines</name>
    <name type="common">Soybean aphid</name>
    <dbReference type="NCBI Taxonomy" id="307491"/>
    <lineage>
        <taxon>Eukaryota</taxon>
        <taxon>Metazoa</taxon>
        <taxon>Ecdysozoa</taxon>
        <taxon>Arthropoda</taxon>
        <taxon>Hexapoda</taxon>
        <taxon>Insecta</taxon>
        <taxon>Pterygota</taxon>
        <taxon>Neoptera</taxon>
        <taxon>Paraneoptera</taxon>
        <taxon>Hemiptera</taxon>
        <taxon>Sternorrhyncha</taxon>
        <taxon>Aphidomorpha</taxon>
        <taxon>Aphidoidea</taxon>
        <taxon>Aphididae</taxon>
        <taxon>Aphidini</taxon>
        <taxon>Aphis</taxon>
        <taxon>Aphis</taxon>
    </lineage>
</organism>
<dbReference type="Proteomes" id="UP000475862">
    <property type="component" value="Unassembled WGS sequence"/>
</dbReference>
<feature type="transmembrane region" description="Helical" evidence="1">
    <location>
        <begin position="165"/>
        <end position="182"/>
    </location>
</feature>
<accession>A0A6G0TRW8</accession>
<dbReference type="EMBL" id="VYZN01000017">
    <property type="protein sequence ID" value="KAE9537831.1"/>
    <property type="molecule type" value="Genomic_DNA"/>
</dbReference>
<keyword evidence="3" id="KW-1185">Reference proteome</keyword>
<protein>
    <submittedName>
        <fullName evidence="2">Uncharacterized protein</fullName>
    </submittedName>
</protein>
<evidence type="ECO:0000256" key="1">
    <source>
        <dbReference type="SAM" id="Phobius"/>
    </source>
</evidence>
<keyword evidence="1" id="KW-0472">Membrane</keyword>
<dbReference type="AlphaFoldDB" id="A0A6G0TRW8"/>
<sequence length="282" mass="32992">MYGFFEFKCLKVPISVSLEYTTNKSYSPLPYISSVPQLLGVKSVYYTSTPNQCNSNDRVVQDIQFKPVSHNIHQETTNETIKIAKKIHLKSTCYIMVYIDELYRLERGLTANNMRKYGDNSNYFDIQCAITIPNLSLKIRNKFINLHKKNYYFLSNHQLRPIYCLMSNSFVFSLLINFIYLINRKFTTRKSVICPFTELTKHKFISFKVLMKLNLTYFVHLSASLPKIEKIKQILYFINKMLNSFLLYALSSAEKLVGALHLIHLFAGHCFDFNLSLFPILF</sequence>
<evidence type="ECO:0000313" key="3">
    <source>
        <dbReference type="Proteomes" id="UP000475862"/>
    </source>
</evidence>
<keyword evidence="1" id="KW-1133">Transmembrane helix</keyword>
<comment type="caution">
    <text evidence="2">The sequence shown here is derived from an EMBL/GenBank/DDBJ whole genome shotgun (WGS) entry which is preliminary data.</text>
</comment>
<proteinExistence type="predicted"/>
<name>A0A6G0TRW8_APHGL</name>
<reference evidence="2 3" key="1">
    <citation type="submission" date="2019-08" db="EMBL/GenBank/DDBJ databases">
        <title>The genome of the soybean aphid Biotype 1, its phylome, world population structure and adaptation to the North American continent.</title>
        <authorList>
            <person name="Giordano R."/>
            <person name="Donthu R.K."/>
            <person name="Hernandez A.G."/>
            <person name="Wright C.L."/>
            <person name="Zimin A.V."/>
        </authorList>
    </citation>
    <scope>NUCLEOTIDE SEQUENCE [LARGE SCALE GENOMIC DNA]</scope>
    <source>
        <tissue evidence="2">Whole aphids</tissue>
    </source>
</reference>